<dbReference type="OrthoDB" id="3049674at2759"/>
<sequence length="214" mass="23572">MNTFSVAKYNSYPSIATAEALFLQQLSAAGLSLTKFLDQLSPLLLAEAHEGHYAACLIHRHCLLQEGERMVSHGRSTRPSRDISCRIVPERWLGTGEEVEHRFVDAGHPIPLPPSPKFLEKFRDIVERHNIDTIGVCYAPSAAELAPGFTFLESAGVEDRELVVDVVQDAFIPDNAKVYCSAWVPEYGISPLGGESRQEKPAMRCTHACIGCPP</sequence>
<dbReference type="EMBL" id="NHYE01000760">
    <property type="protein sequence ID" value="PPR03253.1"/>
    <property type="molecule type" value="Genomic_DNA"/>
</dbReference>
<dbReference type="STRING" id="231916.A0A409YJM3"/>
<organism evidence="1 2">
    <name type="scientific">Gymnopilus dilepis</name>
    <dbReference type="NCBI Taxonomy" id="231916"/>
    <lineage>
        <taxon>Eukaryota</taxon>
        <taxon>Fungi</taxon>
        <taxon>Dikarya</taxon>
        <taxon>Basidiomycota</taxon>
        <taxon>Agaricomycotina</taxon>
        <taxon>Agaricomycetes</taxon>
        <taxon>Agaricomycetidae</taxon>
        <taxon>Agaricales</taxon>
        <taxon>Agaricineae</taxon>
        <taxon>Hymenogastraceae</taxon>
        <taxon>Gymnopilus</taxon>
    </lineage>
</organism>
<dbReference type="AlphaFoldDB" id="A0A409YJM3"/>
<gene>
    <name evidence="1" type="ORF">CVT26_008082</name>
</gene>
<reference evidence="1 2" key="1">
    <citation type="journal article" date="2018" name="Evol. Lett.">
        <title>Horizontal gene cluster transfer increased hallucinogenic mushroom diversity.</title>
        <authorList>
            <person name="Reynolds H.T."/>
            <person name="Vijayakumar V."/>
            <person name="Gluck-Thaler E."/>
            <person name="Korotkin H.B."/>
            <person name="Matheny P.B."/>
            <person name="Slot J.C."/>
        </authorList>
    </citation>
    <scope>NUCLEOTIDE SEQUENCE [LARGE SCALE GENOMIC DNA]</scope>
    <source>
        <strain evidence="1 2">SRW20</strain>
    </source>
</reference>
<protein>
    <submittedName>
        <fullName evidence="1">Uncharacterized protein</fullName>
    </submittedName>
</protein>
<dbReference type="InParanoid" id="A0A409YJM3"/>
<evidence type="ECO:0000313" key="1">
    <source>
        <dbReference type="EMBL" id="PPR03253.1"/>
    </source>
</evidence>
<name>A0A409YJM3_9AGAR</name>
<proteinExistence type="predicted"/>
<evidence type="ECO:0000313" key="2">
    <source>
        <dbReference type="Proteomes" id="UP000284706"/>
    </source>
</evidence>
<comment type="caution">
    <text evidence="1">The sequence shown here is derived from an EMBL/GenBank/DDBJ whole genome shotgun (WGS) entry which is preliminary data.</text>
</comment>
<dbReference type="Proteomes" id="UP000284706">
    <property type="component" value="Unassembled WGS sequence"/>
</dbReference>
<keyword evidence="2" id="KW-1185">Reference proteome</keyword>
<accession>A0A409YJM3</accession>